<protein>
    <submittedName>
        <fullName evidence="1">Uncharacterized protein</fullName>
    </submittedName>
</protein>
<accession>A0A9D4MCC2</accession>
<reference evidence="1" key="1">
    <citation type="journal article" date="2019" name="bioRxiv">
        <title>The Genome of the Zebra Mussel, Dreissena polymorpha: A Resource for Invasive Species Research.</title>
        <authorList>
            <person name="McCartney M.A."/>
            <person name="Auch B."/>
            <person name="Kono T."/>
            <person name="Mallez S."/>
            <person name="Zhang Y."/>
            <person name="Obille A."/>
            <person name="Becker A."/>
            <person name="Abrahante J.E."/>
            <person name="Garbe J."/>
            <person name="Badalamenti J.P."/>
            <person name="Herman A."/>
            <person name="Mangelson H."/>
            <person name="Liachko I."/>
            <person name="Sullivan S."/>
            <person name="Sone E.D."/>
            <person name="Koren S."/>
            <person name="Silverstein K.A.T."/>
            <person name="Beckman K.B."/>
            <person name="Gohl D.M."/>
        </authorList>
    </citation>
    <scope>NUCLEOTIDE SEQUENCE</scope>
    <source>
        <strain evidence="1">Duluth1</strain>
        <tissue evidence="1">Whole animal</tissue>
    </source>
</reference>
<dbReference type="AlphaFoldDB" id="A0A9D4MCC2"/>
<gene>
    <name evidence="1" type="ORF">DPMN_036325</name>
</gene>
<organism evidence="1 2">
    <name type="scientific">Dreissena polymorpha</name>
    <name type="common">Zebra mussel</name>
    <name type="synonym">Mytilus polymorpha</name>
    <dbReference type="NCBI Taxonomy" id="45954"/>
    <lineage>
        <taxon>Eukaryota</taxon>
        <taxon>Metazoa</taxon>
        <taxon>Spiralia</taxon>
        <taxon>Lophotrochozoa</taxon>
        <taxon>Mollusca</taxon>
        <taxon>Bivalvia</taxon>
        <taxon>Autobranchia</taxon>
        <taxon>Heteroconchia</taxon>
        <taxon>Euheterodonta</taxon>
        <taxon>Imparidentia</taxon>
        <taxon>Neoheterodontei</taxon>
        <taxon>Myida</taxon>
        <taxon>Dreissenoidea</taxon>
        <taxon>Dreissenidae</taxon>
        <taxon>Dreissena</taxon>
    </lineage>
</organism>
<keyword evidence="2" id="KW-1185">Reference proteome</keyword>
<evidence type="ECO:0000313" key="1">
    <source>
        <dbReference type="EMBL" id="KAH3873099.1"/>
    </source>
</evidence>
<dbReference type="Proteomes" id="UP000828390">
    <property type="component" value="Unassembled WGS sequence"/>
</dbReference>
<reference evidence="1" key="2">
    <citation type="submission" date="2020-11" db="EMBL/GenBank/DDBJ databases">
        <authorList>
            <person name="McCartney M.A."/>
            <person name="Auch B."/>
            <person name="Kono T."/>
            <person name="Mallez S."/>
            <person name="Becker A."/>
            <person name="Gohl D.M."/>
            <person name="Silverstein K.A.T."/>
            <person name="Koren S."/>
            <person name="Bechman K.B."/>
            <person name="Herman A."/>
            <person name="Abrahante J.E."/>
            <person name="Garbe J."/>
        </authorList>
    </citation>
    <scope>NUCLEOTIDE SEQUENCE</scope>
    <source>
        <strain evidence="1">Duluth1</strain>
        <tissue evidence="1">Whole animal</tissue>
    </source>
</reference>
<comment type="caution">
    <text evidence="1">The sequence shown here is derived from an EMBL/GenBank/DDBJ whole genome shotgun (WGS) entry which is preliminary data.</text>
</comment>
<sequence length="60" mass="6845">MTKHPQLKSKTTIYNNNNNLHKESYQLVYCLSINALKVHSTLKKGSKVALFISKLFHIAS</sequence>
<dbReference type="EMBL" id="JAIWYP010000002">
    <property type="protein sequence ID" value="KAH3873099.1"/>
    <property type="molecule type" value="Genomic_DNA"/>
</dbReference>
<evidence type="ECO:0000313" key="2">
    <source>
        <dbReference type="Proteomes" id="UP000828390"/>
    </source>
</evidence>
<name>A0A9D4MCC2_DREPO</name>
<proteinExistence type="predicted"/>